<dbReference type="EMBL" id="BEXB01000001">
    <property type="protein sequence ID" value="GAY74715.1"/>
    <property type="molecule type" value="Genomic_DNA"/>
</dbReference>
<reference evidence="2 3" key="1">
    <citation type="submission" date="2017-11" db="EMBL/GenBank/DDBJ databases">
        <title>Draft Genome Sequence of Sporolactobacillus inulinus NBRC 111894 Isolated from Koso, a Japanese Sugar-Vegetable Fermented Beverage.</title>
        <authorList>
            <person name="Chiou T.Y."/>
            <person name="Oshima K."/>
            <person name="Suda W."/>
            <person name="Hattori M."/>
            <person name="Takahashi T."/>
        </authorList>
    </citation>
    <scope>NUCLEOTIDE SEQUENCE [LARGE SCALE GENOMIC DNA]</scope>
    <source>
        <strain evidence="2 3">NBRC111894</strain>
    </source>
</reference>
<evidence type="ECO:0000259" key="1">
    <source>
        <dbReference type="Pfam" id="PF03446"/>
    </source>
</evidence>
<name>A0A4Y1Z6Q0_9BACL</name>
<dbReference type="InterPro" id="IPR036291">
    <property type="entry name" value="NAD(P)-bd_dom_sf"/>
</dbReference>
<dbReference type="GO" id="GO:0004616">
    <property type="term" value="F:phosphogluconate dehydrogenase (decarboxylating) activity"/>
    <property type="evidence" value="ECO:0007669"/>
    <property type="project" value="UniProtKB-EC"/>
</dbReference>
<organism evidence="2 3">
    <name type="scientific">Sporolactobacillus inulinus</name>
    <dbReference type="NCBI Taxonomy" id="2078"/>
    <lineage>
        <taxon>Bacteria</taxon>
        <taxon>Bacillati</taxon>
        <taxon>Bacillota</taxon>
        <taxon>Bacilli</taxon>
        <taxon>Bacillales</taxon>
        <taxon>Sporolactobacillaceae</taxon>
        <taxon>Sporolactobacillus</taxon>
    </lineage>
</organism>
<dbReference type="InterPro" id="IPR006115">
    <property type="entry name" value="6PGDH_NADP-bd"/>
</dbReference>
<dbReference type="Proteomes" id="UP000319716">
    <property type="component" value="Unassembled WGS sequence"/>
</dbReference>
<evidence type="ECO:0000313" key="2">
    <source>
        <dbReference type="EMBL" id="GAY74715.1"/>
    </source>
</evidence>
<dbReference type="Pfam" id="PF03446">
    <property type="entry name" value="NAD_binding_2"/>
    <property type="match status" value="1"/>
</dbReference>
<dbReference type="AlphaFoldDB" id="A0A4Y1Z6Q0"/>
<dbReference type="EC" id="1.1.1.44" evidence="2"/>
<sequence>MKIGLIGLGKMGYNLALNMSEHGFAVNAFDLSEAAVKKAQEN</sequence>
<dbReference type="SUPFAM" id="SSF51735">
    <property type="entry name" value="NAD(P)-binding Rossmann-fold domains"/>
    <property type="match status" value="1"/>
</dbReference>
<keyword evidence="2" id="KW-0560">Oxidoreductase</keyword>
<dbReference type="GO" id="GO:0050661">
    <property type="term" value="F:NADP binding"/>
    <property type="evidence" value="ECO:0007669"/>
    <property type="project" value="InterPro"/>
</dbReference>
<accession>A0A4Y1Z6Q0</accession>
<proteinExistence type="predicted"/>
<protein>
    <submittedName>
        <fullName evidence="2">6-phosphogluconate dehydrogenase</fullName>
        <ecNumber evidence="2">1.1.1.44</ecNumber>
    </submittedName>
</protein>
<evidence type="ECO:0000313" key="3">
    <source>
        <dbReference type="Proteomes" id="UP000319716"/>
    </source>
</evidence>
<comment type="caution">
    <text evidence="2">The sequence shown here is derived from an EMBL/GenBank/DDBJ whole genome shotgun (WGS) entry which is preliminary data.</text>
</comment>
<feature type="domain" description="6-phosphogluconate dehydrogenase NADP-binding" evidence="1">
    <location>
        <begin position="2"/>
        <end position="41"/>
    </location>
</feature>
<gene>
    <name evidence="2" type="ORF">NBRC111894_269</name>
</gene>
<dbReference type="Gene3D" id="3.40.50.720">
    <property type="entry name" value="NAD(P)-binding Rossmann-like Domain"/>
    <property type="match status" value="1"/>
</dbReference>